<dbReference type="STRING" id="635013.TherJR_0658"/>
<dbReference type="InterPro" id="IPR046866">
    <property type="entry name" value="FapA_N"/>
</dbReference>
<dbReference type="InterPro" id="IPR038247">
    <property type="entry name" value="Jag_N_dom_sf"/>
</dbReference>
<feature type="region of interest" description="Disordered" evidence="1">
    <location>
        <begin position="81"/>
        <end position="123"/>
    </location>
</feature>
<dbReference type="Pfam" id="PF20250">
    <property type="entry name" value="FapA_N"/>
    <property type="match status" value="1"/>
</dbReference>
<dbReference type="EMBL" id="CP002028">
    <property type="protein sequence ID" value="ADG81528.1"/>
    <property type="molecule type" value="Genomic_DNA"/>
</dbReference>
<evidence type="ECO:0000259" key="2">
    <source>
        <dbReference type="SMART" id="SM01245"/>
    </source>
</evidence>
<feature type="compositionally biased region" description="Basic and acidic residues" evidence="1">
    <location>
        <begin position="103"/>
        <end position="116"/>
    </location>
</feature>
<protein>
    <recommendedName>
        <fullName evidence="2">RNA-binding protein KhpB N-terminal domain-containing protein</fullName>
    </recommendedName>
</protein>
<dbReference type="Pfam" id="PF03961">
    <property type="entry name" value="FapA"/>
    <property type="match status" value="1"/>
</dbReference>
<dbReference type="InterPro" id="IPR046865">
    <property type="entry name" value="FapA_b_solenoid"/>
</dbReference>
<evidence type="ECO:0000313" key="4">
    <source>
        <dbReference type="Proteomes" id="UP000002377"/>
    </source>
</evidence>
<gene>
    <name evidence="3" type="ordered locus">TherJR_0658</name>
</gene>
<feature type="domain" description="RNA-binding protein KhpB N-terminal" evidence="2">
    <location>
        <begin position="8"/>
        <end position="59"/>
    </location>
</feature>
<dbReference type="PANTHER" id="PTHR38032">
    <property type="entry name" value="POLYMERASE-RELATED"/>
    <property type="match status" value="1"/>
</dbReference>
<dbReference type="InterPro" id="IPR032782">
    <property type="entry name" value="KhpB_N"/>
</dbReference>
<dbReference type="eggNOG" id="COG1315">
    <property type="taxonomic scope" value="Bacteria"/>
</dbReference>
<name>D5XBY0_THEPJ</name>
<evidence type="ECO:0000256" key="1">
    <source>
        <dbReference type="SAM" id="MobiDB-lite"/>
    </source>
</evidence>
<dbReference type="Proteomes" id="UP000002377">
    <property type="component" value="Chromosome"/>
</dbReference>
<dbReference type="Gene3D" id="3.30.30.80">
    <property type="entry name" value="probable RNA-binding protein from clostridium symbiosum atcc 14940"/>
    <property type="match status" value="1"/>
</dbReference>
<dbReference type="SMART" id="SM01245">
    <property type="entry name" value="Jag_N"/>
    <property type="match status" value="1"/>
</dbReference>
<dbReference type="HOGENOM" id="CLU_015044_1_0_9"/>
<dbReference type="InterPro" id="IPR005646">
    <property type="entry name" value="FapA"/>
</dbReference>
<evidence type="ECO:0000313" key="3">
    <source>
        <dbReference type="EMBL" id="ADG81528.1"/>
    </source>
</evidence>
<reference evidence="3 4" key="1">
    <citation type="submission" date="2010-05" db="EMBL/GenBank/DDBJ databases">
        <title>Complete sequence of Thermincola sp. JR.</title>
        <authorList>
            <consortium name="US DOE Joint Genome Institute"/>
            <person name="Lucas S."/>
            <person name="Copeland A."/>
            <person name="Lapidus A."/>
            <person name="Cheng J.-F."/>
            <person name="Bruce D."/>
            <person name="Goodwin L."/>
            <person name="Pitluck S."/>
            <person name="Chertkov O."/>
            <person name="Detter J.C."/>
            <person name="Han C."/>
            <person name="Tapia R."/>
            <person name="Land M."/>
            <person name="Hauser L."/>
            <person name="Kyrpides N."/>
            <person name="Mikhailova N."/>
            <person name="Hazen T.C."/>
            <person name="Woyke T."/>
        </authorList>
    </citation>
    <scope>NUCLEOTIDE SEQUENCE [LARGE SCALE GENOMIC DNA]</scope>
    <source>
        <strain evidence="3 4">JR</strain>
    </source>
</reference>
<dbReference type="Pfam" id="PF14804">
    <property type="entry name" value="Jag_N"/>
    <property type="match status" value="1"/>
</dbReference>
<sequence>MPGQSSIVVTGKTVKEAQTKALKLLNAREDETVTEILSEGRRGFLGLGAVPAKVRVSLKEEALKERELESILADLDIGAATHDRNGRHEPNKTGQEWGENDSTDLKSGDIVERETGKPPQTDSEEIQVGLAGIKEGRFFVINPSGDQYAVVKPGEHIRLIVNGNEIEGESIISEEDEIKIDLLHEEPQSDLELKISPDKLAAYLRLTTKPGVKYKLKDQPPAPRLTLLTEVEEILELPPPTPEEVRKFLENQEVVKGIIDDAIQEVIENPNSKESFLVAQGQRPVDGVHAYVIYPFLEKSKNNERGSLFENDKLVSVKKGDIVAIKVPMQEGKDGWAVTGEVIQARSPVDCQINVRKGCEVTEDGMRAVATIDGRPYLETSGQVTYVSVDPIYVVQEVNAATGNIKFVGDIEVKGDVTDGCLIEADGNVEVFGDVSQATIRAGASIVVHKSVFGSTLIAGGRAALYTSILPNLAEIRDILENMHFTGEQSKDYLAAGPAGDGAVIQFLVDSFYRELPKKVQWLSDIITRASLSVSEEISRVVDTLRRNFCGLNATRIKDFTYLKELQSAVEKAMDYIEQYSKKAEFIKAKYVQNSSLMSSGDVVIEGQGCYISNINAGGRVDICGEPGVARGIKVVAGSEINVVDIGSDFDSQTLLKIKEKGRITAELINADVVVQIGREKYRVDKPSRKFTAYLNSEGRLTVDKLLVDGNCSNR</sequence>
<organism evidence="3 4">
    <name type="scientific">Thermincola potens (strain JR)</name>
    <dbReference type="NCBI Taxonomy" id="635013"/>
    <lineage>
        <taxon>Bacteria</taxon>
        <taxon>Bacillati</taxon>
        <taxon>Bacillota</taxon>
        <taxon>Clostridia</taxon>
        <taxon>Eubacteriales</taxon>
        <taxon>Thermincolaceae</taxon>
        <taxon>Thermincola</taxon>
    </lineage>
</organism>
<dbReference type="AlphaFoldDB" id="D5XBY0"/>
<accession>D5XBY0</accession>
<dbReference type="KEGG" id="tjr:TherJR_0658"/>
<feature type="compositionally biased region" description="Basic and acidic residues" evidence="1">
    <location>
        <begin position="81"/>
        <end position="91"/>
    </location>
</feature>
<dbReference type="RefSeq" id="WP_013119549.1">
    <property type="nucleotide sequence ID" value="NC_014152.1"/>
</dbReference>
<proteinExistence type="predicted"/>
<dbReference type="PANTHER" id="PTHR38032:SF1">
    <property type="entry name" value="RNA-BINDING PROTEIN KHPB N-TERMINAL DOMAIN-CONTAINING PROTEIN"/>
    <property type="match status" value="1"/>
</dbReference>
<keyword evidence="4" id="KW-1185">Reference proteome</keyword>